<dbReference type="AlphaFoldDB" id="A0AA95MU05"/>
<gene>
    <name evidence="2 5" type="primary">bshC</name>
    <name evidence="5" type="ORF">QNH39_09155</name>
</gene>
<reference evidence="5" key="1">
    <citation type="submission" date="2023-05" db="EMBL/GenBank/DDBJ databases">
        <title>Comparative genomics of Bacillaceae isolates and their secondary metabolite potential.</title>
        <authorList>
            <person name="Song L."/>
            <person name="Nielsen L.J."/>
            <person name="Mohite O."/>
            <person name="Xu X."/>
            <person name="Weber T."/>
            <person name="Kovacs A.T."/>
        </authorList>
    </citation>
    <scope>NUCLEOTIDE SEQUENCE</scope>
    <source>
        <strain evidence="5">XLM17</strain>
    </source>
</reference>
<dbReference type="EMBL" id="CP126114">
    <property type="protein sequence ID" value="WHY87985.1"/>
    <property type="molecule type" value="Genomic_DNA"/>
</dbReference>
<name>A0AA95MU05_9BACI</name>
<dbReference type="Pfam" id="PF24850">
    <property type="entry name" value="CC_BshC"/>
    <property type="match status" value="1"/>
</dbReference>
<dbReference type="HAMAP" id="MF_01867">
    <property type="entry name" value="BshC"/>
    <property type="match status" value="1"/>
</dbReference>
<keyword evidence="1 2" id="KW-0436">Ligase</keyword>
<dbReference type="Pfam" id="PF10079">
    <property type="entry name" value="Rossmann-like_BshC"/>
    <property type="match status" value="1"/>
</dbReference>
<dbReference type="InterPro" id="IPR055398">
    <property type="entry name" value="Rossmann-like_BshC"/>
</dbReference>
<dbReference type="NCBIfam" id="TIGR03998">
    <property type="entry name" value="thiol_BshC"/>
    <property type="match status" value="1"/>
</dbReference>
<comment type="similarity">
    <text evidence="2">Belongs to the BshC family.</text>
</comment>
<dbReference type="Proteomes" id="UP001178288">
    <property type="component" value="Chromosome"/>
</dbReference>
<dbReference type="EC" id="6.-.-.-" evidence="2"/>
<dbReference type="InterPro" id="IPR011199">
    <property type="entry name" value="Bacillithiol_biosynth_BshC"/>
</dbReference>
<feature type="domain" description="Bacillithiol biosynthesis BshC C-terminal coiled-coil" evidence="4">
    <location>
        <begin position="385"/>
        <end position="543"/>
    </location>
</feature>
<evidence type="ECO:0000259" key="4">
    <source>
        <dbReference type="Pfam" id="PF24850"/>
    </source>
</evidence>
<dbReference type="PIRSF" id="PIRSF012535">
    <property type="entry name" value="UCP012535"/>
    <property type="match status" value="1"/>
</dbReference>
<dbReference type="RefSeq" id="WP_066085070.1">
    <property type="nucleotide sequence ID" value="NZ_CP126114.1"/>
</dbReference>
<dbReference type="InterPro" id="IPR055399">
    <property type="entry name" value="CC_BshC"/>
</dbReference>
<evidence type="ECO:0000313" key="6">
    <source>
        <dbReference type="Proteomes" id="UP001178288"/>
    </source>
</evidence>
<evidence type="ECO:0000259" key="3">
    <source>
        <dbReference type="Pfam" id="PF10079"/>
    </source>
</evidence>
<organism evidence="5 6">
    <name type="scientific">Neobacillus novalis</name>
    <dbReference type="NCBI Taxonomy" id="220687"/>
    <lineage>
        <taxon>Bacteria</taxon>
        <taxon>Bacillati</taxon>
        <taxon>Bacillota</taxon>
        <taxon>Bacilli</taxon>
        <taxon>Bacillales</taxon>
        <taxon>Bacillaceae</taxon>
        <taxon>Neobacillus</taxon>
    </lineage>
</organism>
<proteinExistence type="inferred from homology"/>
<keyword evidence="6" id="KW-1185">Reference proteome</keyword>
<sequence>MEILNLSLPAANRFASSYLEQSADIQPFFHYRFNDRHDDMKRIAELAGRPFPRMEVAAHIETFMKRFPSSDAVERSIDKLKQSNSVVVIGGQQAGILTGPLYSIHKVISIIKLAIQKESQLGIPVIPVFWIAGEDHDFQEVNHLFVPVEQKTDKWTYPEKVYQKKMVSDIHLNKDLCYSWVKNLIENFGETEHTKELLAFAEAQLVKSSTFVDFFANIIMELFKDYGLLIVDSGNKEFRQLQKEFLTAQITHHDSITYSLLEQQKQIGKKGFPLTIEASEQAANLFYYDEKRNERILLEYDRTIDCFVGKSGAISFSKEELVGLAAENPAKLSNNVVTRPLMQEWLFPTIAFIAGPGEISYWAELKLVFEHFKISMPPIVPRLNITFLDRSVETDISELNLDLADVLSRGTEIERAKFLEVIKDKELEELFSRTKDLLLKQYQLIEAKTEELNQALVPMLKKNENYLLKEISFMEAKLEGAVKLKHNTQLRKFARVDLALRPDGFPQERVWNIFYYLNQYGLNFINEIMMLSFDFDGRHKVIAI</sequence>
<dbReference type="KEGG" id="nnv:QNH39_09155"/>
<dbReference type="GO" id="GO:0016874">
    <property type="term" value="F:ligase activity"/>
    <property type="evidence" value="ECO:0007669"/>
    <property type="project" value="UniProtKB-UniRule"/>
</dbReference>
<protein>
    <recommendedName>
        <fullName evidence="2">Putative cysteine ligase BshC</fullName>
        <ecNumber evidence="2">6.-.-.-</ecNumber>
    </recommendedName>
</protein>
<evidence type="ECO:0000256" key="1">
    <source>
        <dbReference type="ARBA" id="ARBA00022598"/>
    </source>
</evidence>
<feature type="domain" description="Bacillithiol biosynthesis BshC N-terminal Rossmann-like" evidence="3">
    <location>
        <begin position="1"/>
        <end position="383"/>
    </location>
</feature>
<evidence type="ECO:0000256" key="2">
    <source>
        <dbReference type="HAMAP-Rule" id="MF_01867"/>
    </source>
</evidence>
<accession>A0AA95MU05</accession>
<comment type="function">
    <text evidence="2">Involved in bacillithiol (BSH) biosynthesis. May catalyze the last step of the pathway, the addition of cysteine to glucosamine malate (GlcN-Mal) to generate BSH.</text>
</comment>
<evidence type="ECO:0000313" key="5">
    <source>
        <dbReference type="EMBL" id="WHY87985.1"/>
    </source>
</evidence>